<gene>
    <name evidence="3" type="ORF">LUZ62_076611</name>
</gene>
<dbReference type="InterPro" id="IPR012340">
    <property type="entry name" value="NA-bd_OB-fold"/>
</dbReference>
<feature type="compositionally biased region" description="Pro residues" evidence="1">
    <location>
        <begin position="392"/>
        <end position="402"/>
    </location>
</feature>
<feature type="compositionally biased region" description="Basic and acidic residues" evidence="1">
    <location>
        <begin position="465"/>
        <end position="474"/>
    </location>
</feature>
<dbReference type="EMBL" id="JAMFTS010000004">
    <property type="protein sequence ID" value="KAJ4766236.1"/>
    <property type="molecule type" value="Genomic_DNA"/>
</dbReference>
<proteinExistence type="predicted"/>
<comment type="caution">
    <text evidence="3">The sequence shown here is derived from an EMBL/GenBank/DDBJ whole genome shotgun (WGS) entry which is preliminary data.</text>
</comment>
<keyword evidence="4" id="KW-1185">Reference proteome</keyword>
<dbReference type="Gene3D" id="2.40.50.140">
    <property type="entry name" value="Nucleic acid-binding proteins"/>
    <property type="match status" value="3"/>
</dbReference>
<evidence type="ECO:0000259" key="2">
    <source>
        <dbReference type="Pfam" id="PF02721"/>
    </source>
</evidence>
<name>A0AAV8DFU3_9POAL</name>
<evidence type="ECO:0000313" key="3">
    <source>
        <dbReference type="EMBL" id="KAJ4766236.1"/>
    </source>
</evidence>
<dbReference type="PANTHER" id="PTHR47165">
    <property type="entry name" value="OS03G0429900 PROTEIN"/>
    <property type="match status" value="1"/>
</dbReference>
<evidence type="ECO:0000256" key="1">
    <source>
        <dbReference type="SAM" id="MobiDB-lite"/>
    </source>
</evidence>
<dbReference type="Proteomes" id="UP001140206">
    <property type="component" value="Chromosome 4"/>
</dbReference>
<dbReference type="PANTHER" id="PTHR47165:SF4">
    <property type="entry name" value="OS03G0429900 PROTEIN"/>
    <property type="match status" value="1"/>
</dbReference>
<dbReference type="Pfam" id="PF02721">
    <property type="entry name" value="DUF223"/>
    <property type="match status" value="1"/>
</dbReference>
<sequence>MNPPIPVTTLTPMTNTDVLRVHGRPVRIWPAQDARFGRVYSMAFLFVDHTGGKIQGIIPVPEYQRLSNVFSEEHICEISRFTVESSTIDYQVVKHPYILSLTRQTLITTLQPNIYDIPRNYFQFGSFEDLGVTVTHLKAVMDVIARLVGFGDIVHRNTGPQTSRVQGMYLTDNRGKTIEVALWGDHIDYFNIPEIFERSKEGIYSLKTYSGTRFFMDPSIKEIADYLAVTPYDGNPITLRATSETYNIHPTSLALQRTAPIKMTIAQLNSLYLDAYNIRVQVVDHTGSAQFVLLGRLGEAAVGMTAQALAALQQQTNNNIPDQLRAIVRKKYLFTVAGKQRVAHQENRPYTVVSMLEVPLEMLALLPQPVLDHEVGILTAGPATLTQNTEPHTPPHPSPITPSSPHTSTANLLTYHSPAGATATSDDVLKDARGKRPLANEEDAPELHMKNVKRKLEFDDATPDNTHRSDHTTS</sequence>
<organism evidence="3 4">
    <name type="scientific">Rhynchospora pubera</name>
    <dbReference type="NCBI Taxonomy" id="906938"/>
    <lineage>
        <taxon>Eukaryota</taxon>
        <taxon>Viridiplantae</taxon>
        <taxon>Streptophyta</taxon>
        <taxon>Embryophyta</taxon>
        <taxon>Tracheophyta</taxon>
        <taxon>Spermatophyta</taxon>
        <taxon>Magnoliopsida</taxon>
        <taxon>Liliopsida</taxon>
        <taxon>Poales</taxon>
        <taxon>Cyperaceae</taxon>
        <taxon>Cyperoideae</taxon>
        <taxon>Rhynchosporeae</taxon>
        <taxon>Rhynchospora</taxon>
    </lineage>
</organism>
<accession>A0AAV8DFU3</accession>
<reference evidence="3" key="1">
    <citation type="submission" date="2022-08" db="EMBL/GenBank/DDBJ databases">
        <authorList>
            <person name="Marques A."/>
        </authorList>
    </citation>
    <scope>NUCLEOTIDE SEQUENCE</scope>
    <source>
        <strain evidence="3">RhyPub2mFocal</strain>
        <tissue evidence="3">Leaves</tissue>
    </source>
</reference>
<evidence type="ECO:0000313" key="4">
    <source>
        <dbReference type="Proteomes" id="UP001140206"/>
    </source>
</evidence>
<feature type="compositionally biased region" description="Basic and acidic residues" evidence="1">
    <location>
        <begin position="445"/>
        <end position="458"/>
    </location>
</feature>
<dbReference type="SUPFAM" id="SSF50249">
    <property type="entry name" value="Nucleic acid-binding proteins"/>
    <property type="match status" value="3"/>
</dbReference>
<feature type="region of interest" description="Disordered" evidence="1">
    <location>
        <begin position="384"/>
        <end position="474"/>
    </location>
</feature>
<protein>
    <submittedName>
        <fullName evidence="3">Replication factor-A carboxy-terminal domain protein</fullName>
    </submittedName>
</protein>
<dbReference type="AlphaFoldDB" id="A0AAV8DFU3"/>
<dbReference type="InterPro" id="IPR003871">
    <property type="entry name" value="RFA1B/D_OB_1st"/>
</dbReference>
<feature type="domain" description="Replication protein A 70 kDa DNA-binding subunit B/D first OB fold" evidence="2">
    <location>
        <begin position="26"/>
        <end position="108"/>
    </location>
</feature>